<dbReference type="PANTHER" id="PTHR42771:SF2">
    <property type="entry name" value="IRON(3+)-HYDROXAMATE IMPORT ATP-BINDING PROTEIN FHUC"/>
    <property type="match status" value="1"/>
</dbReference>
<dbReference type="GO" id="GO:0006811">
    <property type="term" value="P:monoatomic ion transport"/>
    <property type="evidence" value="ECO:0007669"/>
    <property type="project" value="UniProtKB-KW"/>
</dbReference>
<keyword evidence="2" id="KW-0813">Transport</keyword>
<keyword evidence="5" id="KW-0472">Membrane</keyword>
<dbReference type="SUPFAM" id="SSF52540">
    <property type="entry name" value="P-loop containing nucleoside triphosphate hydrolases"/>
    <property type="match status" value="1"/>
</dbReference>
<evidence type="ECO:0000256" key="5">
    <source>
        <dbReference type="ARBA" id="ARBA00023136"/>
    </source>
</evidence>
<dbReference type="InterPro" id="IPR051535">
    <property type="entry name" value="Siderophore_ABC-ATPase"/>
</dbReference>
<gene>
    <name evidence="6" type="ORF">S01H4_44296</name>
</gene>
<evidence type="ECO:0008006" key="7">
    <source>
        <dbReference type="Google" id="ProtNLM"/>
    </source>
</evidence>
<dbReference type="AlphaFoldDB" id="X1D2U1"/>
<accession>X1D2U1</accession>
<evidence type="ECO:0000256" key="4">
    <source>
        <dbReference type="ARBA" id="ARBA00023065"/>
    </source>
</evidence>
<evidence type="ECO:0000256" key="1">
    <source>
        <dbReference type="ARBA" id="ARBA00004202"/>
    </source>
</evidence>
<protein>
    <recommendedName>
        <fullName evidence="7">ABC transporter ATP-binding protein</fullName>
    </recommendedName>
</protein>
<organism evidence="6">
    <name type="scientific">marine sediment metagenome</name>
    <dbReference type="NCBI Taxonomy" id="412755"/>
    <lineage>
        <taxon>unclassified sequences</taxon>
        <taxon>metagenomes</taxon>
        <taxon>ecological metagenomes</taxon>
    </lineage>
</organism>
<reference evidence="6" key="1">
    <citation type="journal article" date="2014" name="Front. Microbiol.">
        <title>High frequency of phylogenetically diverse reductive dehalogenase-homologous genes in deep subseafloor sedimentary metagenomes.</title>
        <authorList>
            <person name="Kawai M."/>
            <person name="Futagami T."/>
            <person name="Toyoda A."/>
            <person name="Takaki Y."/>
            <person name="Nishi S."/>
            <person name="Hori S."/>
            <person name="Arai W."/>
            <person name="Tsubouchi T."/>
            <person name="Morono Y."/>
            <person name="Uchiyama I."/>
            <person name="Ito T."/>
            <person name="Fujiyama A."/>
            <person name="Inagaki F."/>
            <person name="Takami H."/>
        </authorList>
    </citation>
    <scope>NUCLEOTIDE SEQUENCE</scope>
    <source>
        <strain evidence="6">Expedition CK06-06</strain>
    </source>
</reference>
<keyword evidence="4" id="KW-0406">Ion transport</keyword>
<keyword evidence="3" id="KW-1003">Cell membrane</keyword>
<feature type="non-terminal residue" evidence="6">
    <location>
        <position position="1"/>
    </location>
</feature>
<sequence>RILATLTELATRGVTVVFTTHDPEAAASTAGYLVLMKEGRILSSGPLDSILTAEGLSEAYGIPVRVARVDGQPVILLDNRGR</sequence>
<dbReference type="GO" id="GO:0005886">
    <property type="term" value="C:plasma membrane"/>
    <property type="evidence" value="ECO:0007669"/>
    <property type="project" value="UniProtKB-SubCell"/>
</dbReference>
<evidence type="ECO:0000256" key="2">
    <source>
        <dbReference type="ARBA" id="ARBA00022448"/>
    </source>
</evidence>
<proteinExistence type="predicted"/>
<dbReference type="InterPro" id="IPR027417">
    <property type="entry name" value="P-loop_NTPase"/>
</dbReference>
<comment type="subcellular location">
    <subcellularLocation>
        <location evidence="1">Cell membrane</location>
        <topology evidence="1">Peripheral membrane protein</topology>
    </subcellularLocation>
</comment>
<dbReference type="Gene3D" id="3.40.50.300">
    <property type="entry name" value="P-loop containing nucleotide triphosphate hydrolases"/>
    <property type="match status" value="1"/>
</dbReference>
<evidence type="ECO:0000256" key="3">
    <source>
        <dbReference type="ARBA" id="ARBA00022475"/>
    </source>
</evidence>
<dbReference type="EMBL" id="BART01024546">
    <property type="protein sequence ID" value="GAG90831.1"/>
    <property type="molecule type" value="Genomic_DNA"/>
</dbReference>
<comment type="caution">
    <text evidence="6">The sequence shown here is derived from an EMBL/GenBank/DDBJ whole genome shotgun (WGS) entry which is preliminary data.</text>
</comment>
<evidence type="ECO:0000313" key="6">
    <source>
        <dbReference type="EMBL" id="GAG90831.1"/>
    </source>
</evidence>
<dbReference type="PANTHER" id="PTHR42771">
    <property type="entry name" value="IRON(3+)-HYDROXAMATE IMPORT ATP-BINDING PROTEIN FHUC"/>
    <property type="match status" value="1"/>
</dbReference>
<name>X1D2U1_9ZZZZ</name>